<dbReference type="EMBL" id="JBHUDX010000030">
    <property type="protein sequence ID" value="MFD1659018.1"/>
    <property type="molecule type" value="Genomic_DNA"/>
</dbReference>
<gene>
    <name evidence="1" type="ORF">ACFSL4_12555</name>
</gene>
<dbReference type="RefSeq" id="WP_381081672.1">
    <property type="nucleotide sequence ID" value="NZ_JBHUDX010000030.1"/>
</dbReference>
<reference evidence="2" key="1">
    <citation type="journal article" date="2019" name="Int. J. Syst. Evol. Microbiol.">
        <title>The Global Catalogue of Microorganisms (GCM) 10K type strain sequencing project: providing services to taxonomists for standard genome sequencing and annotation.</title>
        <authorList>
            <consortium name="The Broad Institute Genomics Platform"/>
            <consortium name="The Broad Institute Genome Sequencing Center for Infectious Disease"/>
            <person name="Wu L."/>
            <person name="Ma J."/>
        </authorList>
    </citation>
    <scope>NUCLEOTIDE SEQUENCE [LARGE SCALE GENOMIC DNA]</scope>
    <source>
        <strain evidence="2">CGMCC 1.12470</strain>
    </source>
</reference>
<name>A0ABW4IQZ7_9ACTN</name>
<organism evidence="1 2">
    <name type="scientific">Streptomyces caeni</name>
    <dbReference type="NCBI Taxonomy" id="2307231"/>
    <lineage>
        <taxon>Bacteria</taxon>
        <taxon>Bacillati</taxon>
        <taxon>Actinomycetota</taxon>
        <taxon>Actinomycetes</taxon>
        <taxon>Kitasatosporales</taxon>
        <taxon>Streptomycetaceae</taxon>
        <taxon>Streptomyces</taxon>
    </lineage>
</organism>
<sequence length="222" mass="23741">MNDGHLPPPARRTPPTRARVRLEGHIAGVGTSSGTRVVLGHWARSPFGPFSDVMLEQADGHRLLLAPSRETADFIAGTYAFDEVRVVPVLVSVEGRNWSVRAGPLELRFATGRRDLVGLLLRAVPSVLAVRPAWIALVDLPARALRGVRTCGTAGGGRREWYGARDLRRVTTATAVYEGGSLGALAPVEPPVRFGFGSTPRRPCVVRITTTVELGTDALGPA</sequence>
<protein>
    <recommendedName>
        <fullName evidence="3">Phosphodiesterase</fullName>
    </recommendedName>
</protein>
<evidence type="ECO:0008006" key="3">
    <source>
        <dbReference type="Google" id="ProtNLM"/>
    </source>
</evidence>
<evidence type="ECO:0000313" key="1">
    <source>
        <dbReference type="EMBL" id="MFD1659018.1"/>
    </source>
</evidence>
<evidence type="ECO:0000313" key="2">
    <source>
        <dbReference type="Proteomes" id="UP001597261"/>
    </source>
</evidence>
<proteinExistence type="predicted"/>
<keyword evidence="2" id="KW-1185">Reference proteome</keyword>
<dbReference type="Proteomes" id="UP001597261">
    <property type="component" value="Unassembled WGS sequence"/>
</dbReference>
<accession>A0ABW4IQZ7</accession>
<comment type="caution">
    <text evidence="1">The sequence shown here is derived from an EMBL/GenBank/DDBJ whole genome shotgun (WGS) entry which is preliminary data.</text>
</comment>